<dbReference type="EnsemblMetazoa" id="AALFPA23_000219.R37833">
    <property type="protein sequence ID" value="AALFPA23_000219.P37833"/>
    <property type="gene ID" value="AALFPA23_000219"/>
</dbReference>
<evidence type="ECO:0000313" key="3">
    <source>
        <dbReference type="EnsemblMetazoa" id="AALFPA23_000219.P37833"/>
    </source>
</evidence>
<reference evidence="3" key="2">
    <citation type="submission" date="2025-05" db="UniProtKB">
        <authorList>
            <consortium name="EnsemblMetazoa"/>
        </authorList>
    </citation>
    <scope>IDENTIFICATION</scope>
    <source>
        <strain evidence="3">Foshan</strain>
    </source>
</reference>
<reference evidence="4" key="1">
    <citation type="journal article" date="2015" name="Proc. Natl. Acad. Sci. U.S.A.">
        <title>Genome sequence of the Asian Tiger mosquito, Aedes albopictus, reveals insights into its biology, genetics, and evolution.</title>
        <authorList>
            <person name="Chen X.G."/>
            <person name="Jiang X."/>
            <person name="Gu J."/>
            <person name="Xu M."/>
            <person name="Wu Y."/>
            <person name="Deng Y."/>
            <person name="Zhang C."/>
            <person name="Bonizzoni M."/>
            <person name="Dermauw W."/>
            <person name="Vontas J."/>
            <person name="Armbruster P."/>
            <person name="Huang X."/>
            <person name="Yang Y."/>
            <person name="Zhang H."/>
            <person name="He W."/>
            <person name="Peng H."/>
            <person name="Liu Y."/>
            <person name="Wu K."/>
            <person name="Chen J."/>
            <person name="Lirakis M."/>
            <person name="Topalis P."/>
            <person name="Van Leeuwen T."/>
            <person name="Hall A.B."/>
            <person name="Jiang X."/>
            <person name="Thorpe C."/>
            <person name="Mueller R.L."/>
            <person name="Sun C."/>
            <person name="Waterhouse R.M."/>
            <person name="Yan G."/>
            <person name="Tu Z.J."/>
            <person name="Fang X."/>
            <person name="James A.A."/>
        </authorList>
    </citation>
    <scope>NUCLEOTIDE SEQUENCE [LARGE SCALE GENOMIC DNA]</scope>
    <source>
        <strain evidence="4">Foshan</strain>
    </source>
</reference>
<evidence type="ECO:0000259" key="2">
    <source>
        <dbReference type="Pfam" id="PF11977"/>
    </source>
</evidence>
<name>A0ABM1XJJ4_AEDAL</name>
<accession>A0ABM1XJJ4</accession>
<dbReference type="Gene3D" id="3.40.50.11980">
    <property type="match status" value="1"/>
</dbReference>
<evidence type="ECO:0000256" key="1">
    <source>
        <dbReference type="SAM" id="MobiDB-lite"/>
    </source>
</evidence>
<keyword evidence="4" id="KW-1185">Reference proteome</keyword>
<sequence length="231" mass="26360">MKPLSKNGAPKATNVSTRRTIRRRRRTNQSTAKRTTRTCIPEDPQQLDSIRPNRRLARAASNRARRHLAASDFIDIPADERRSVICDGESICYDDVTGAFKANRIERAVSWFQAIGHDTKAVVPEYLQQKVSDGYHLDNLYNQGKLIRVQSDYGTAQVNAPLERQLLNKAVEDNAAVVSEREFQSVWNESHEFRTIISERVVGFCFFKEEIFIPADPYGRAGPWLNVILKK</sequence>
<feature type="domain" description="RNase NYN" evidence="2">
    <location>
        <begin position="81"/>
        <end position="225"/>
    </location>
</feature>
<proteinExistence type="predicted"/>
<evidence type="ECO:0000313" key="4">
    <source>
        <dbReference type="Proteomes" id="UP000069940"/>
    </source>
</evidence>
<dbReference type="Proteomes" id="UP000069940">
    <property type="component" value="Unassembled WGS sequence"/>
</dbReference>
<protein>
    <recommendedName>
        <fullName evidence="2">RNase NYN domain-containing protein</fullName>
    </recommendedName>
</protein>
<dbReference type="GeneID" id="134290494"/>
<organism evidence="3 4">
    <name type="scientific">Aedes albopictus</name>
    <name type="common">Asian tiger mosquito</name>
    <name type="synonym">Stegomyia albopicta</name>
    <dbReference type="NCBI Taxonomy" id="7160"/>
    <lineage>
        <taxon>Eukaryota</taxon>
        <taxon>Metazoa</taxon>
        <taxon>Ecdysozoa</taxon>
        <taxon>Arthropoda</taxon>
        <taxon>Hexapoda</taxon>
        <taxon>Insecta</taxon>
        <taxon>Pterygota</taxon>
        <taxon>Neoptera</taxon>
        <taxon>Endopterygota</taxon>
        <taxon>Diptera</taxon>
        <taxon>Nematocera</taxon>
        <taxon>Culicoidea</taxon>
        <taxon>Culicidae</taxon>
        <taxon>Culicinae</taxon>
        <taxon>Aedini</taxon>
        <taxon>Aedes</taxon>
        <taxon>Stegomyia</taxon>
    </lineage>
</organism>
<dbReference type="RefSeq" id="XP_062713631.1">
    <property type="nucleotide sequence ID" value="XM_062857647.1"/>
</dbReference>
<feature type="region of interest" description="Disordered" evidence="1">
    <location>
        <begin position="1"/>
        <end position="36"/>
    </location>
</feature>
<dbReference type="Pfam" id="PF11977">
    <property type="entry name" value="RNase_Zc3h12a"/>
    <property type="match status" value="1"/>
</dbReference>
<dbReference type="InterPro" id="IPR021869">
    <property type="entry name" value="RNase_Zc3h12_NYN"/>
</dbReference>